<dbReference type="EMBL" id="CATOUU010000831">
    <property type="protein sequence ID" value="CAI9952204.1"/>
    <property type="molecule type" value="Genomic_DNA"/>
</dbReference>
<evidence type="ECO:0000313" key="2">
    <source>
        <dbReference type="EMBL" id="CAI9952204.1"/>
    </source>
</evidence>
<protein>
    <submittedName>
        <fullName evidence="3">Hypothetical_protein</fullName>
    </submittedName>
</protein>
<evidence type="ECO:0000313" key="3">
    <source>
        <dbReference type="EMBL" id="CAL5982191.1"/>
    </source>
</evidence>
<dbReference type="Proteomes" id="UP001642409">
    <property type="component" value="Unassembled WGS sequence"/>
</dbReference>
<dbReference type="EMBL" id="CATOUU010000042">
    <property type="protein sequence ID" value="CAI9914142.1"/>
    <property type="molecule type" value="Genomic_DNA"/>
</dbReference>
<accession>A0AA86QFN4</accession>
<evidence type="ECO:0000313" key="5">
    <source>
        <dbReference type="Proteomes" id="UP001642409"/>
    </source>
</evidence>
<comment type="caution">
    <text evidence="2">The sequence shown here is derived from an EMBL/GenBank/DDBJ whole genome shotgun (WGS) entry which is preliminary data.</text>
</comment>
<dbReference type="AlphaFoldDB" id="A0AA86QFN4"/>
<gene>
    <name evidence="1" type="ORF">HINF_LOCUS1787</name>
    <name evidence="4" type="ORF">HINF_LOCUS23159</name>
    <name evidence="2" type="ORF">HINF_LOCUS39849</name>
    <name evidence="3" type="ORF">HINF_LOCUS7020</name>
</gene>
<organism evidence="2">
    <name type="scientific">Hexamita inflata</name>
    <dbReference type="NCBI Taxonomy" id="28002"/>
    <lineage>
        <taxon>Eukaryota</taxon>
        <taxon>Metamonada</taxon>
        <taxon>Diplomonadida</taxon>
        <taxon>Hexamitidae</taxon>
        <taxon>Hexamitinae</taxon>
        <taxon>Hexamita</taxon>
    </lineage>
</organism>
<dbReference type="EMBL" id="CAXDID020000014">
    <property type="protein sequence ID" value="CAL5982191.1"/>
    <property type="molecule type" value="Genomic_DNA"/>
</dbReference>
<name>A0AA86QFN4_9EUKA</name>
<reference evidence="3 5" key="2">
    <citation type="submission" date="2024-07" db="EMBL/GenBank/DDBJ databases">
        <authorList>
            <person name="Akdeniz Z."/>
        </authorList>
    </citation>
    <scope>NUCLEOTIDE SEQUENCE [LARGE SCALE GENOMIC DNA]</scope>
</reference>
<reference evidence="2" key="1">
    <citation type="submission" date="2023-06" db="EMBL/GenBank/DDBJ databases">
        <authorList>
            <person name="Kurt Z."/>
        </authorList>
    </citation>
    <scope>NUCLEOTIDE SEQUENCE</scope>
</reference>
<sequence>MPNAYRFTSEQVRTQFNQSVLKLLNNYFQETGNTVANTLQEAFIKYKTLLMEGKTINLEYKMVSTECDVPEHEVVLMFQILQEKELKKWPQETQEAVQKRVTELWQQLEATDDKKFKIKDIIDQEFQIRQRVEFSQKQIMNVINQQLDKVSRGKK</sequence>
<evidence type="ECO:0000313" key="1">
    <source>
        <dbReference type="EMBL" id="CAI9914142.1"/>
    </source>
</evidence>
<evidence type="ECO:0000313" key="4">
    <source>
        <dbReference type="EMBL" id="CAL6012130.1"/>
    </source>
</evidence>
<dbReference type="EMBL" id="CAXDID020000065">
    <property type="protein sequence ID" value="CAL6012130.1"/>
    <property type="molecule type" value="Genomic_DNA"/>
</dbReference>
<proteinExistence type="predicted"/>
<keyword evidence="5" id="KW-1185">Reference proteome</keyword>